<evidence type="ECO:0000256" key="1">
    <source>
        <dbReference type="SAM" id="Coils"/>
    </source>
</evidence>
<sequence length="102" mass="12128">MRYFKDKNDQIYALDEKDISNFKKQEWSEISKKEVDEILNPAPNEEQIKQKELAELDEQIKEAEEHIRHAILIGNDAVLPELREEYKELLTQKENLTKGDEQ</sequence>
<keyword evidence="1" id="KW-0175">Coiled coil</keyword>
<name>U2GBY7_9BACT</name>
<dbReference type="EMBL" id="ANNE01000003">
    <property type="protein sequence ID" value="ERJ23518.1"/>
    <property type="molecule type" value="Genomic_DNA"/>
</dbReference>
<protein>
    <submittedName>
        <fullName evidence="2">Uncharacterized protein</fullName>
    </submittedName>
</protein>
<dbReference type="RefSeq" id="WP_021083820.1">
    <property type="nucleotide sequence ID" value="NZ_ANNE01000003.1"/>
</dbReference>
<dbReference type="AlphaFoldDB" id="U2GBY7"/>
<organism evidence="2 3">
    <name type="scientific">Campylobacter concisus UNSW3</name>
    <dbReference type="NCBI Taxonomy" id="1242966"/>
    <lineage>
        <taxon>Bacteria</taxon>
        <taxon>Pseudomonadati</taxon>
        <taxon>Campylobacterota</taxon>
        <taxon>Epsilonproteobacteria</taxon>
        <taxon>Campylobacterales</taxon>
        <taxon>Campylobacteraceae</taxon>
        <taxon>Campylobacter</taxon>
    </lineage>
</organism>
<dbReference type="Proteomes" id="UP000016636">
    <property type="component" value="Unassembled WGS sequence"/>
</dbReference>
<comment type="caution">
    <text evidence="2">The sequence shown here is derived from an EMBL/GenBank/DDBJ whole genome shotgun (WGS) entry which is preliminary data.</text>
</comment>
<proteinExistence type="predicted"/>
<reference evidence="2 3" key="1">
    <citation type="journal article" date="2013" name="BMC Genomics">
        <title>Comparative genomics of Campylobacter concisus isolates reveals genetic diversity and provides insights into disease association.</title>
        <authorList>
            <person name="Deshpande N.P."/>
            <person name="Kaakoush N.O."/>
            <person name="Wilkins M.R."/>
            <person name="Mitchell H.M."/>
        </authorList>
    </citation>
    <scope>NUCLEOTIDE SEQUENCE [LARGE SCALE GENOMIC DNA]</scope>
    <source>
        <strain evidence="2 3">UNSW3</strain>
    </source>
</reference>
<gene>
    <name evidence="2" type="ORF">UNSW3_893</name>
</gene>
<evidence type="ECO:0000313" key="3">
    <source>
        <dbReference type="Proteomes" id="UP000016636"/>
    </source>
</evidence>
<evidence type="ECO:0000313" key="2">
    <source>
        <dbReference type="EMBL" id="ERJ23518.1"/>
    </source>
</evidence>
<accession>U2GBY7</accession>
<dbReference type="PATRIC" id="fig|1242966.3.peg.588"/>
<feature type="coiled-coil region" evidence="1">
    <location>
        <begin position="46"/>
        <end position="99"/>
    </location>
</feature>